<feature type="compositionally biased region" description="Basic and acidic residues" evidence="1">
    <location>
        <begin position="513"/>
        <end position="523"/>
    </location>
</feature>
<feature type="region of interest" description="Disordered" evidence="1">
    <location>
        <begin position="1355"/>
        <end position="1375"/>
    </location>
</feature>
<proteinExistence type="predicted"/>
<feature type="compositionally biased region" description="Low complexity" evidence="1">
    <location>
        <begin position="179"/>
        <end position="200"/>
    </location>
</feature>
<organism evidence="2 3">
    <name type="scientific">Batillaria attramentaria</name>
    <dbReference type="NCBI Taxonomy" id="370345"/>
    <lineage>
        <taxon>Eukaryota</taxon>
        <taxon>Metazoa</taxon>
        <taxon>Spiralia</taxon>
        <taxon>Lophotrochozoa</taxon>
        <taxon>Mollusca</taxon>
        <taxon>Gastropoda</taxon>
        <taxon>Caenogastropoda</taxon>
        <taxon>Sorbeoconcha</taxon>
        <taxon>Cerithioidea</taxon>
        <taxon>Batillariidae</taxon>
        <taxon>Batillaria</taxon>
    </lineage>
</organism>
<feature type="compositionally biased region" description="Polar residues" evidence="1">
    <location>
        <begin position="867"/>
        <end position="895"/>
    </location>
</feature>
<reference evidence="2 3" key="1">
    <citation type="journal article" date="2023" name="Sci. Data">
        <title>Genome assembly of the Korean intertidal mud-creeper Batillaria attramentaria.</title>
        <authorList>
            <person name="Patra A.K."/>
            <person name="Ho P.T."/>
            <person name="Jun S."/>
            <person name="Lee S.J."/>
            <person name="Kim Y."/>
            <person name="Won Y.J."/>
        </authorList>
    </citation>
    <scope>NUCLEOTIDE SEQUENCE [LARGE SCALE GENOMIC DNA]</scope>
    <source>
        <strain evidence="2">Wonlab-2016</strain>
    </source>
</reference>
<protein>
    <submittedName>
        <fullName evidence="2">Uncharacterized protein</fullName>
    </submittedName>
</protein>
<evidence type="ECO:0000256" key="1">
    <source>
        <dbReference type="SAM" id="MobiDB-lite"/>
    </source>
</evidence>
<feature type="compositionally biased region" description="Pro residues" evidence="1">
    <location>
        <begin position="757"/>
        <end position="767"/>
    </location>
</feature>
<comment type="caution">
    <text evidence="2">The sequence shown here is derived from an EMBL/GenBank/DDBJ whole genome shotgun (WGS) entry which is preliminary data.</text>
</comment>
<feature type="region of interest" description="Disordered" evidence="1">
    <location>
        <begin position="539"/>
        <end position="710"/>
    </location>
</feature>
<feature type="compositionally biased region" description="Basic and acidic residues" evidence="1">
    <location>
        <begin position="51"/>
        <end position="61"/>
    </location>
</feature>
<dbReference type="EMBL" id="JACVVK020000062">
    <property type="protein sequence ID" value="KAK7496999.1"/>
    <property type="molecule type" value="Genomic_DNA"/>
</dbReference>
<feature type="compositionally biased region" description="Low complexity" evidence="1">
    <location>
        <begin position="1526"/>
        <end position="1543"/>
    </location>
</feature>
<feature type="compositionally biased region" description="Polar residues" evidence="1">
    <location>
        <begin position="1417"/>
        <end position="1432"/>
    </location>
</feature>
<sequence>MADYKFTNGGSVSTAQPAGTNNPSTIGATTTPKRIVNAHTGGAGKPRGVKHSHDDRNRDDLSDADPDLTLAELELRLFGEGHDLPTNRSGGGDSSKSVGPGQRKLESGMSSVDKHRGRPIKPHEKEAFLSVGTQDGRRRSRIKTNGTAEPGERPKSGLIRTYRSGATPVSQARLPYQIRSPYSSPSPSLGVLSGRSGSPGKMYLSPSTAGTRSNPRIKMPFKHSVKKPASTEPRAQSPSQELKEMTALATYHVTRILRAGGDGNKRQQNGRLQKGRLKPLYPVNISGPTIQQCRGIVADSRNYSPSASRTLQRRRQIVMQLKSGEMDSPCTNRSLRDGSDSVHRVSAASSLASYDDLADRDGIGEEEGESVTADKDFQAELIAMEKDALAAEEREDGVAYQFTETRSVSREGTASLAGKAGVVSRENTTVGAQSVLSLDQGLTDMPNPDFSTPAPPPSSAAPAEQVSPGENTVFLTQMQEKGDHVMTQTGSQSKGRKSAHRDENWKTTPSTKMDNRSVQQKDSRDVAVLERENNNVHVNNANNNFISEGSYHKPQSTTRRPKSAGIQYEETDFPKSMGKTRPKTAASNTKAVRFAEQTYASDGSEIPLSVSASWINEKMKKEEGENKEKKPSRNSCKPSDLDASQSGKKDGDNGDDGQAGGGKENKPPIGGGGGIVSAASGSKSDQSLKDGSSSASGTSSNQSQESIVEQASLAPSPVSLYAGRSASASVLSIQSIRLSEAGSRAENLSDVSLPFAYPSPSPPPPAPTSTTPRGTPTPAPKRQQVEWTPDGVEEGGGKAPRALVPDGASLLKLLLEVASRTGEPSVSFSQSSVTHLTDSTSLTATRSEVTSTSSTTTTPADSHSGVAVNNDTSASHTNVPTPSNSSGTSTDVTATNSDMSIQCSVTPSRSATDSTEKFLSPHGTCLPEVSSLPQMPQSAEQASFPHAPCATKEYDTLSARVSVTFCKHNDSQKPNKPLQVPEHPPGKTRTRDQEADDRASVKSNVSFRQSAERQSLERKLAARKSGHSAQAAKGSNTLSELYTHFSLGFDTNADDHNAKSHHVDKLTGKGKKECAEEESRIDEAVDSNSPMPITGILKKKVSAAPGSPSHSTNTYLRTKLFRSTKTHYDFLTSELGCSGDTQYDSSVDFEGHREPVQQKPKWTKRMRQIYTHHSDQPFIYPSDDPFSSGVAIRLKYGDSPYLKEMKLPKQRIHPRKAPEKAVLGKLPDMTKSGHGEHLKSQPLSAAQQGGPKSLLKRHQPRVKFADFSMETLNLNQNCAITTEDDDVGDGVGAYCEAEVDDVDVETLALCYPCGGDGEEGIILLPHRRTSEEQVAADGDDLAARFSALEAELCATTDVDQGDGPQDREASDDEDGWDGYSTYYRNLLMAYRQKCMLAGEGNLVISDRLTWPFVYSSTSSANPSSGDDTNTAEDSSKASHGHSHSRPGSASHHPASKFHASCMASKSLDTHANAAGPRSESRCDSGFGSDGQSDLGERLFHRLDSMQSADGDSVNSGHSNRTTPTPAQQQGAKQGEGAVKGKGAPRQIGDSGSTPQLEVIASSVPKSKAQSLSATLNAPVAPFPPLCFAVNARPPPGSLFFFTYATYMNPDRLGSLLQRQVSKRYWAILFGFDLAFNKKGSDEECGGLANIVFNPFASVEGCIFQLTPAELDQMDAFTNCPEHYTRVVLPVWMSEVSGSESDLDLARYCVPAVTYIAQDGYTLKGSSKPNEFEATQCLKSADILTPSYCDHLRSFSVMASHANLQPAAS</sequence>
<feature type="region of interest" description="Disordered" evidence="1">
    <location>
        <begin position="968"/>
        <end position="1033"/>
    </location>
</feature>
<gene>
    <name evidence="2" type="ORF">BaRGS_00011735</name>
</gene>
<evidence type="ECO:0000313" key="2">
    <source>
        <dbReference type="EMBL" id="KAK7496999.1"/>
    </source>
</evidence>
<feature type="region of interest" description="Disordered" evidence="1">
    <location>
        <begin position="752"/>
        <end position="804"/>
    </location>
</feature>
<feature type="region of interest" description="Disordered" evidence="1">
    <location>
        <begin position="1468"/>
        <end position="1494"/>
    </location>
</feature>
<keyword evidence="3" id="KW-1185">Reference proteome</keyword>
<feature type="compositionally biased region" description="Polar residues" evidence="1">
    <location>
        <begin position="8"/>
        <end position="32"/>
    </location>
</feature>
<feature type="compositionally biased region" description="Polar residues" evidence="1">
    <location>
        <begin position="633"/>
        <end position="646"/>
    </location>
</feature>
<name>A0ABD0LC32_9CAEN</name>
<feature type="compositionally biased region" description="Basic and acidic residues" evidence="1">
    <location>
        <begin position="1010"/>
        <end position="1020"/>
    </location>
</feature>
<dbReference type="InterPro" id="IPR036568">
    <property type="entry name" value="GGCT-like_sf"/>
</dbReference>
<dbReference type="Proteomes" id="UP001519460">
    <property type="component" value="Unassembled WGS sequence"/>
</dbReference>
<feature type="region of interest" description="Disordered" evidence="1">
    <location>
        <begin position="1506"/>
        <end position="1553"/>
    </location>
</feature>
<feature type="region of interest" description="Disordered" evidence="1">
    <location>
        <begin position="821"/>
        <end position="895"/>
    </location>
</feature>
<feature type="compositionally biased region" description="Polar residues" evidence="1">
    <location>
        <begin position="822"/>
        <end position="842"/>
    </location>
</feature>
<evidence type="ECO:0000313" key="3">
    <source>
        <dbReference type="Proteomes" id="UP001519460"/>
    </source>
</evidence>
<feature type="compositionally biased region" description="Basic and acidic residues" evidence="1">
    <location>
        <begin position="617"/>
        <end position="631"/>
    </location>
</feature>
<dbReference type="SUPFAM" id="SSF110857">
    <property type="entry name" value="Gamma-glutamyl cyclotransferase-like"/>
    <property type="match status" value="1"/>
</dbReference>
<feature type="compositionally biased region" description="Basic and acidic residues" evidence="1">
    <location>
        <begin position="989"/>
        <end position="1000"/>
    </location>
</feature>
<feature type="compositionally biased region" description="Polar residues" evidence="1">
    <location>
        <begin position="205"/>
        <end position="214"/>
    </location>
</feature>
<feature type="region of interest" description="Disordered" evidence="1">
    <location>
        <begin position="1"/>
        <end position="67"/>
    </location>
</feature>
<accession>A0ABD0LC32</accession>
<feature type="compositionally biased region" description="Low complexity" evidence="1">
    <location>
        <begin position="843"/>
        <end position="858"/>
    </location>
</feature>
<feature type="compositionally biased region" description="Low complexity" evidence="1">
    <location>
        <begin position="676"/>
        <end position="706"/>
    </location>
</feature>
<feature type="compositionally biased region" description="Polar residues" evidence="1">
    <location>
        <begin position="1506"/>
        <end position="1525"/>
    </location>
</feature>
<feature type="region of interest" description="Disordered" evidence="1">
    <location>
        <begin position="1229"/>
        <end position="1253"/>
    </location>
</feature>
<dbReference type="CDD" id="cd06661">
    <property type="entry name" value="GGCT_like"/>
    <property type="match status" value="1"/>
</dbReference>
<dbReference type="InterPro" id="IPR013024">
    <property type="entry name" value="GGCT-like"/>
</dbReference>
<feature type="region of interest" description="Disordered" evidence="1">
    <location>
        <begin position="79"/>
        <end position="217"/>
    </location>
</feature>
<feature type="region of interest" description="Disordered" evidence="1">
    <location>
        <begin position="484"/>
        <end position="523"/>
    </location>
</feature>
<feature type="region of interest" description="Disordered" evidence="1">
    <location>
        <begin position="1417"/>
        <end position="1455"/>
    </location>
</feature>
<dbReference type="Gene3D" id="3.10.490.10">
    <property type="entry name" value="Gamma-glutamyl cyclotransferase-like"/>
    <property type="match status" value="1"/>
</dbReference>
<feature type="region of interest" description="Disordered" evidence="1">
    <location>
        <begin position="440"/>
        <end position="467"/>
    </location>
</feature>